<dbReference type="GO" id="GO:0004418">
    <property type="term" value="F:hydroxymethylbilane synthase activity"/>
    <property type="evidence" value="ECO:0007669"/>
    <property type="project" value="UniProtKB-UniRule"/>
</dbReference>
<feature type="binding site" evidence="12">
    <location>
        <begin position="49"/>
        <end position="52"/>
    </location>
    <ligand>
        <name>substrate</name>
    </ligand>
</feature>
<dbReference type="SUPFAM" id="SSF54782">
    <property type="entry name" value="Porphobilinogen deaminase (hydroxymethylbilane synthase), C-terminal domain"/>
    <property type="match status" value="1"/>
</dbReference>
<dbReference type="GO" id="GO:0008883">
    <property type="term" value="F:glutamyl-tRNA reductase activity"/>
    <property type="evidence" value="ECO:0007669"/>
    <property type="project" value="UniProtKB-UniRule"/>
</dbReference>
<evidence type="ECO:0000256" key="10">
    <source>
        <dbReference type="ARBA" id="ARBA00047464"/>
    </source>
</evidence>
<dbReference type="Pfam" id="PF01488">
    <property type="entry name" value="Shikimate_DH"/>
    <property type="match status" value="1"/>
</dbReference>
<protein>
    <recommendedName>
        <fullName evidence="12 13">Multifunctional fusion protein</fullName>
    </recommendedName>
    <domain>
        <recommendedName>
            <fullName evidence="13">Porphobilinogen deaminase</fullName>
            <shortName evidence="13">PBG</shortName>
            <ecNumber evidence="13">2.5.1.61</ecNumber>
        </recommendedName>
        <alternativeName>
            <fullName evidence="13">Hydroxymethylbilane synthase</fullName>
        </alternativeName>
        <alternativeName>
            <fullName evidence="13">Pre-uroporphyrinogen synthase</fullName>
            <shortName evidence="13">HMBS</shortName>
        </alternativeName>
    </domain>
    <domain>
        <recommendedName>
            <fullName evidence="12">Glutamyl-tRNA reductase</fullName>
            <shortName evidence="12">GluTR</shortName>
            <ecNumber evidence="12">1.2.1.70</ecNumber>
        </recommendedName>
    </domain>
</protein>
<reference evidence="21 22" key="1">
    <citation type="submission" date="2010-04" db="EMBL/GenBank/DDBJ databases">
        <authorList>
            <person name="Qin X."/>
            <person name="Bachman B."/>
            <person name="Battles P."/>
            <person name="Bell A."/>
            <person name="Bess C."/>
            <person name="Bickham C."/>
            <person name="Chaboub L."/>
            <person name="Chen D."/>
            <person name="Coyle M."/>
            <person name="Deiros D.R."/>
            <person name="Dinh H."/>
            <person name="Forbes L."/>
            <person name="Fowler G."/>
            <person name="Francisco L."/>
            <person name="Fu Q."/>
            <person name="Gubbala S."/>
            <person name="Hale W."/>
            <person name="Han Y."/>
            <person name="Hemphill L."/>
            <person name="Highlander S.K."/>
            <person name="Hirani K."/>
            <person name="Hogues M."/>
            <person name="Jackson L."/>
            <person name="Jakkamsetti A."/>
            <person name="Javaid M."/>
            <person name="Jiang H."/>
            <person name="Korchina V."/>
            <person name="Kovar C."/>
            <person name="Lara F."/>
            <person name="Lee S."/>
            <person name="Mata R."/>
            <person name="Mathew T."/>
            <person name="Moen C."/>
            <person name="Morales K."/>
            <person name="Munidasa M."/>
            <person name="Nazareth L."/>
            <person name="Ngo R."/>
            <person name="Nguyen L."/>
            <person name="Okwuonu G."/>
            <person name="Ongeri F."/>
            <person name="Patil S."/>
            <person name="Petrosino J."/>
            <person name="Pham C."/>
            <person name="Pham P."/>
            <person name="Pu L.-L."/>
            <person name="Puazo M."/>
            <person name="Raj R."/>
            <person name="Reid J."/>
            <person name="Rouhana J."/>
            <person name="Saada N."/>
            <person name="Shang Y."/>
            <person name="Simmons D."/>
            <person name="Thornton R."/>
            <person name="Warren J."/>
            <person name="Weissenberger G."/>
            <person name="Zhang J."/>
            <person name="Zhang L."/>
            <person name="Zhou C."/>
            <person name="Zhu D."/>
            <person name="Muzny D."/>
            <person name="Worley K."/>
            <person name="Gibbs R."/>
        </authorList>
    </citation>
    <scope>NUCLEOTIDE SEQUENCE [LARGE SCALE GENOMIC DNA]</scope>
    <source>
        <strain evidence="21 22">ATCC 49030</strain>
    </source>
</reference>
<dbReference type="PANTHER" id="PTHR43013:SF1">
    <property type="entry name" value="GLUTAMYL-TRNA REDUCTASE"/>
    <property type="match status" value="1"/>
</dbReference>
<dbReference type="eggNOG" id="COG0181">
    <property type="taxonomic scope" value="Bacteria"/>
</dbReference>
<comment type="function">
    <text evidence="1 13">Tetrapolymerization of the monopyrrole PBG into the hydroxymethylbilane pre-uroporphyrinogen in several discrete steps.</text>
</comment>
<dbReference type="PROSITE" id="PS00747">
    <property type="entry name" value="GLUTR"/>
    <property type="match status" value="1"/>
</dbReference>
<evidence type="ECO:0000256" key="13">
    <source>
        <dbReference type="HAMAP-Rule" id="MF_00260"/>
    </source>
</evidence>
<evidence type="ECO:0000256" key="4">
    <source>
        <dbReference type="ARBA" id="ARBA00005916"/>
    </source>
</evidence>
<dbReference type="InterPro" id="IPR036291">
    <property type="entry name" value="NAD(P)-bd_dom_sf"/>
</dbReference>
<feature type="domain" description="Quinate/shikimate 5-dehydrogenase/glutamyl-tRNA reductase" evidence="18">
    <location>
        <begin position="173"/>
        <end position="318"/>
    </location>
</feature>
<feature type="binding site" evidence="12">
    <location>
        <position position="120"/>
    </location>
    <ligand>
        <name>substrate</name>
    </ligand>
</feature>
<evidence type="ECO:0000256" key="6">
    <source>
        <dbReference type="ARBA" id="ARBA00022679"/>
    </source>
</evidence>
<comment type="similarity">
    <text evidence="3 13">Belongs to the HMBS family.</text>
</comment>
<evidence type="ECO:0000256" key="14">
    <source>
        <dbReference type="RuleBase" id="RU000584"/>
    </source>
</evidence>
<evidence type="ECO:0000259" key="18">
    <source>
        <dbReference type="Pfam" id="PF01488"/>
    </source>
</evidence>
<evidence type="ECO:0000256" key="3">
    <source>
        <dbReference type="ARBA" id="ARBA00005638"/>
    </source>
</evidence>
<dbReference type="EMBL" id="ADNU01000037">
    <property type="protein sequence ID" value="EFG47508.1"/>
    <property type="molecule type" value="Genomic_DNA"/>
</dbReference>
<organism evidence="21 22">
    <name type="scientific">Brevibacterium mcbrellneri ATCC 49030</name>
    <dbReference type="NCBI Taxonomy" id="585530"/>
    <lineage>
        <taxon>Bacteria</taxon>
        <taxon>Bacillati</taxon>
        <taxon>Actinomycetota</taxon>
        <taxon>Actinomycetes</taxon>
        <taxon>Micrococcales</taxon>
        <taxon>Brevibacteriaceae</taxon>
        <taxon>Brevibacterium</taxon>
    </lineage>
</organism>
<dbReference type="InterPro" id="IPR036803">
    <property type="entry name" value="Porphobilinogen_deaminase_C_sf"/>
</dbReference>
<evidence type="ECO:0000313" key="21">
    <source>
        <dbReference type="EMBL" id="EFG47508.1"/>
    </source>
</evidence>
<dbReference type="InterPro" id="IPR015896">
    <property type="entry name" value="4pyrrol_synth_GluRdtase_dimer"/>
</dbReference>
<dbReference type="InterPro" id="IPR036453">
    <property type="entry name" value="GluRdtase_dimer_dom_sf"/>
</dbReference>
<dbReference type="SUPFAM" id="SSF53850">
    <property type="entry name" value="Periplasmic binding protein-like II"/>
    <property type="match status" value="1"/>
</dbReference>
<dbReference type="InterPro" id="IPR022419">
    <property type="entry name" value="Porphobilin_deaminase_cofac_BS"/>
</dbReference>
<dbReference type="GO" id="GO:0005737">
    <property type="term" value="C:cytoplasm"/>
    <property type="evidence" value="ECO:0007669"/>
    <property type="project" value="UniProtKB-UniRule"/>
</dbReference>
<dbReference type="InterPro" id="IPR018214">
    <property type="entry name" value="GluRdtase_CS"/>
</dbReference>
<evidence type="ECO:0000256" key="12">
    <source>
        <dbReference type="HAMAP-Rule" id="MF_00087"/>
    </source>
</evidence>
<feature type="binding site" evidence="12">
    <location>
        <begin position="114"/>
        <end position="116"/>
    </location>
    <ligand>
        <name>substrate</name>
    </ligand>
</feature>
<feature type="modified residue" description="S-(dipyrrolylmethanemethyl)cysteine" evidence="13">
    <location>
        <position position="742"/>
    </location>
</feature>
<dbReference type="SUPFAM" id="SSF51735">
    <property type="entry name" value="NAD(P)-binding Rossmann-fold domains"/>
    <property type="match status" value="1"/>
</dbReference>
<dbReference type="InterPro" id="IPR022418">
    <property type="entry name" value="Porphobilinogen_deaminase_C"/>
</dbReference>
<comment type="domain">
    <text evidence="12">Possesses an unusual extended V-shaped dimeric structure with each monomer consisting of three distinct domains arranged along a curved 'spinal' alpha-helix. The N-terminal catalytic domain specifically recognizes the glutamate moiety of the substrate. The second domain is the NADPH-binding domain, and the third C-terminal domain is responsible for dimerization.</text>
</comment>
<dbReference type="Pfam" id="PF01379">
    <property type="entry name" value="Porphobil_deam"/>
    <property type="match status" value="1"/>
</dbReference>
<dbReference type="InterPro" id="IPR015895">
    <property type="entry name" value="4pyrrol_synth_GluRdtase_N"/>
</dbReference>
<dbReference type="GO" id="GO:0050661">
    <property type="term" value="F:NADP binding"/>
    <property type="evidence" value="ECO:0007669"/>
    <property type="project" value="InterPro"/>
</dbReference>
<dbReference type="OrthoDB" id="9810298at2"/>
<dbReference type="RefSeq" id="WP_005884072.1">
    <property type="nucleotide sequence ID" value="NZ_ADNU01000037.1"/>
</dbReference>
<dbReference type="eggNOG" id="COG0373">
    <property type="taxonomic scope" value="Bacteria"/>
</dbReference>
<gene>
    <name evidence="13 21" type="primary">hemC</name>
    <name evidence="12" type="synonym">hemA</name>
    <name evidence="21" type="ORF">HMPREF0183_1300</name>
</gene>
<dbReference type="PANTHER" id="PTHR43013">
    <property type="entry name" value="GLUTAMYL-TRNA REDUCTASE"/>
    <property type="match status" value="1"/>
</dbReference>
<evidence type="ECO:0000256" key="9">
    <source>
        <dbReference type="ARBA" id="ARBA00023244"/>
    </source>
</evidence>
<dbReference type="FunFam" id="3.30.460.30:FF:000001">
    <property type="entry name" value="Glutamyl-tRNA reductase"/>
    <property type="match status" value="1"/>
</dbReference>
<dbReference type="SUPFAM" id="SSF69075">
    <property type="entry name" value="Glutamyl tRNA-reductase dimerization domain"/>
    <property type="match status" value="1"/>
</dbReference>
<feature type="domain" description="Porphobilinogen deaminase C-terminal" evidence="19">
    <location>
        <begin position="726"/>
        <end position="797"/>
    </location>
</feature>
<comment type="catalytic activity">
    <reaction evidence="10 12 14">
        <text>(S)-4-amino-5-oxopentanoate + tRNA(Glu) + NADP(+) = L-glutamyl-tRNA(Glu) + NADPH + H(+)</text>
        <dbReference type="Rhea" id="RHEA:12344"/>
        <dbReference type="Rhea" id="RHEA-COMP:9663"/>
        <dbReference type="Rhea" id="RHEA-COMP:9680"/>
        <dbReference type="ChEBI" id="CHEBI:15378"/>
        <dbReference type="ChEBI" id="CHEBI:57501"/>
        <dbReference type="ChEBI" id="CHEBI:57783"/>
        <dbReference type="ChEBI" id="CHEBI:58349"/>
        <dbReference type="ChEBI" id="CHEBI:78442"/>
        <dbReference type="ChEBI" id="CHEBI:78520"/>
        <dbReference type="EC" id="1.2.1.70"/>
    </reaction>
</comment>
<dbReference type="AlphaFoldDB" id="D4YMU3"/>
<comment type="catalytic activity">
    <reaction evidence="11 13">
        <text>4 porphobilinogen + H2O = hydroxymethylbilane + 4 NH4(+)</text>
        <dbReference type="Rhea" id="RHEA:13185"/>
        <dbReference type="ChEBI" id="CHEBI:15377"/>
        <dbReference type="ChEBI" id="CHEBI:28938"/>
        <dbReference type="ChEBI" id="CHEBI:57845"/>
        <dbReference type="ChEBI" id="CHEBI:58126"/>
        <dbReference type="EC" id="2.5.1.61"/>
    </reaction>
</comment>
<dbReference type="InterPro" id="IPR036343">
    <property type="entry name" value="GluRdtase_N_sf"/>
</dbReference>
<dbReference type="InterPro" id="IPR000343">
    <property type="entry name" value="4pyrrol_synth_GluRdtase"/>
</dbReference>
<dbReference type="Gene3D" id="3.30.460.30">
    <property type="entry name" value="Glutamyl-tRNA reductase, N-terminal domain"/>
    <property type="match status" value="1"/>
</dbReference>
<dbReference type="Gene3D" id="3.30.160.40">
    <property type="entry name" value="Porphobilinogen deaminase, C-terminal domain"/>
    <property type="match status" value="1"/>
</dbReference>
<evidence type="ECO:0000256" key="11">
    <source>
        <dbReference type="ARBA" id="ARBA00048169"/>
    </source>
</evidence>
<keyword evidence="8 12" id="KW-0560">Oxidoreductase</keyword>
<evidence type="ECO:0000259" key="16">
    <source>
        <dbReference type="Pfam" id="PF00745"/>
    </source>
</evidence>
<comment type="function">
    <text evidence="12">Catalyzes the NADPH-dependent reduction of glutamyl-tRNA(Glu) to glutamate 1-semialdehyde (GSA).</text>
</comment>
<feature type="domain" description="Glutamyl-tRNA reductase N-terminal" evidence="20">
    <location>
        <begin position="6"/>
        <end position="156"/>
    </location>
</feature>
<evidence type="ECO:0000259" key="19">
    <source>
        <dbReference type="Pfam" id="PF03900"/>
    </source>
</evidence>
<dbReference type="PROSITE" id="PS00533">
    <property type="entry name" value="PORPHOBILINOGEN_DEAM"/>
    <property type="match status" value="1"/>
</dbReference>
<dbReference type="STRING" id="585530.HMPREF0183_1300"/>
<evidence type="ECO:0000313" key="22">
    <source>
        <dbReference type="Proteomes" id="UP000005714"/>
    </source>
</evidence>
<comment type="pathway">
    <text evidence="2 12 14">Porphyrin-containing compound metabolism; protoporphyrin-IX biosynthesis; 5-aminolevulinate from L-glutamyl-tRNA(Glu): step 1/2.</text>
</comment>
<dbReference type="InterPro" id="IPR006151">
    <property type="entry name" value="Shikm_DH/Glu-tRNA_Rdtase"/>
</dbReference>
<feature type="domain" description="Porphobilinogen deaminase N-terminal" evidence="17">
    <location>
        <begin position="501"/>
        <end position="703"/>
    </location>
</feature>
<dbReference type="FunFam" id="3.40.190.10:FF:000005">
    <property type="entry name" value="Porphobilinogen deaminase"/>
    <property type="match status" value="1"/>
</dbReference>
<comment type="cofactor">
    <cofactor evidence="13">
        <name>dipyrromethane</name>
        <dbReference type="ChEBI" id="CHEBI:60342"/>
    </cofactor>
    <text evidence="13">Binds 1 dipyrromethane group covalently.</text>
</comment>
<dbReference type="Gene3D" id="3.40.190.10">
    <property type="entry name" value="Periplasmic binding protein-like II"/>
    <property type="match status" value="2"/>
</dbReference>
<evidence type="ECO:0000256" key="15">
    <source>
        <dbReference type="SAM" id="MobiDB-lite"/>
    </source>
</evidence>
<dbReference type="PRINTS" id="PR00151">
    <property type="entry name" value="PORPHBDMNASE"/>
</dbReference>
<dbReference type="NCBIfam" id="TIGR01035">
    <property type="entry name" value="hemA"/>
    <property type="match status" value="1"/>
</dbReference>
<comment type="subunit">
    <text evidence="5 13">Monomer.</text>
</comment>
<dbReference type="Gene3D" id="3.40.50.720">
    <property type="entry name" value="NAD(P)-binding Rossmann-like Domain"/>
    <property type="match status" value="1"/>
</dbReference>
<feature type="binding site" evidence="12">
    <location>
        <begin position="189"/>
        <end position="194"/>
    </location>
    <ligand>
        <name>NADP(+)</name>
        <dbReference type="ChEBI" id="CHEBI:58349"/>
    </ligand>
</feature>
<evidence type="ECO:0000256" key="1">
    <source>
        <dbReference type="ARBA" id="ARBA00002869"/>
    </source>
</evidence>
<dbReference type="Pfam" id="PF05201">
    <property type="entry name" value="GlutR_N"/>
    <property type="match status" value="1"/>
</dbReference>
<feature type="domain" description="Tetrapyrrole biosynthesis glutamyl-tRNA reductase dimerisation" evidence="16">
    <location>
        <begin position="338"/>
        <end position="438"/>
    </location>
</feature>
<keyword evidence="7 12" id="KW-0521">NADP</keyword>
<evidence type="ECO:0000256" key="7">
    <source>
        <dbReference type="ARBA" id="ARBA00022857"/>
    </source>
</evidence>
<keyword evidence="22" id="KW-1185">Reference proteome</keyword>
<dbReference type="UniPathway" id="UPA00251">
    <property type="reaction ID" value="UER00316"/>
</dbReference>
<dbReference type="EC" id="1.2.1.70" evidence="12"/>
<comment type="miscellaneous">
    <text evidence="13">The porphobilinogen subunits are added to the dipyrromethane group.</text>
</comment>
<accession>D4YMU3</accession>
<keyword evidence="9 12" id="KW-0627">Porphyrin biosynthesis</keyword>
<dbReference type="EC" id="2.5.1.61" evidence="13"/>
<feature type="region of interest" description="Disordered" evidence="15">
    <location>
        <begin position="455"/>
        <end position="489"/>
    </location>
</feature>
<feature type="binding site" evidence="12">
    <location>
        <position position="109"/>
    </location>
    <ligand>
        <name>substrate</name>
    </ligand>
</feature>
<dbReference type="NCBIfam" id="TIGR00212">
    <property type="entry name" value="hemC"/>
    <property type="match status" value="1"/>
</dbReference>
<dbReference type="GO" id="GO:0019353">
    <property type="term" value="P:protoporphyrinogen IX biosynthetic process from glutamate"/>
    <property type="evidence" value="ECO:0007669"/>
    <property type="project" value="TreeGrafter"/>
</dbReference>
<comment type="similarity">
    <text evidence="4 12 14">Belongs to the glutamyl-tRNA reductase family.</text>
</comment>
<evidence type="ECO:0000259" key="20">
    <source>
        <dbReference type="Pfam" id="PF05201"/>
    </source>
</evidence>
<dbReference type="InterPro" id="IPR000860">
    <property type="entry name" value="HemC"/>
</dbReference>
<evidence type="ECO:0000259" key="17">
    <source>
        <dbReference type="Pfam" id="PF01379"/>
    </source>
</evidence>
<feature type="compositionally biased region" description="Low complexity" evidence="15">
    <location>
        <begin position="457"/>
        <end position="478"/>
    </location>
</feature>
<evidence type="ECO:0000256" key="8">
    <source>
        <dbReference type="ARBA" id="ARBA00023002"/>
    </source>
</evidence>
<dbReference type="Pfam" id="PF00745">
    <property type="entry name" value="GlutR_dimer"/>
    <property type="match status" value="1"/>
</dbReference>
<name>D4YMU3_9MICO</name>
<proteinExistence type="inferred from homology"/>
<sequence length="821" mass="86841">MSLLVLGVSHRTAPMSVLDAFAFDATAVEQLRSRVCSGEYVMGVVVLATCNRVEIIAEVSGFHGGLADLGSALVDMTSFDWKELAGHMFVRYGKEAYEHLFELTTGLDSMAIGEAQILGQVRTALNEARTAGTLTGDLERAVSRALEVGKRAHSETALDTVSNSLLDTALFSAREHLGEITGARALVVGAGAMSGLAVATLVRSGVSSLTVINRTSERALRLIEHAEELAQELGTDLTTSFTELSEDTLVDEIRRSNLIVSVTGARGIVIGTDTVVKAMSSTPEPHKRAFIDLAMPFDIEHGVADIPHVSLMGLEQLSTEFAQSNLAADSRAVDALAQVRALIRQAMHQVAAEKAASKINPTVVALRKRASQIIESEYSRLVNKLGDDVSDDVQAEIRKSLNRTVDKILHNPTVRVKELALTETSTDYAAALSTLFDLTAAPETSELPIVDAKNRTAKSNPAKTAKTATPAPAKSTTTDGTTPVGDHTLDVVEPEGWTRTVRLGTRRSNLARSQSVGVAQDIAAHTGWRVEIVEVVTEGDVNMTPLANMGGTGVFVSAVRQALLSGKIDIAVHSLKDLPTAQAPGITLAAVPPRVDPSDVLVARDGLTFDTLPQGAVVGTGSPRRAAQMRAARPDLDIRGVRGNVDTRIKYVTDGRLDAVVLAAAGMRRLGRLAEVSQTLTTELMLPAPGQGALAIECRAENADREPFDAKLRSGLLAIHDETTYRAVVAERAILSRAQAGCSAPIGALANVTERSIELSAVMADDAGKLARITRSVANTGVNAAIDVGTQIADELLDTLGVVPDTLTGANAPKAQLEVKP</sequence>
<dbReference type="SUPFAM" id="SSF69742">
    <property type="entry name" value="Glutamyl tRNA-reductase catalytic, N-terminal domain"/>
    <property type="match status" value="1"/>
</dbReference>
<comment type="caution">
    <text evidence="21">The sequence shown here is derived from an EMBL/GenBank/DDBJ whole genome shotgun (WGS) entry which is preliminary data.</text>
</comment>
<feature type="active site" description="Nucleophile" evidence="12">
    <location>
        <position position="50"/>
    </location>
</feature>
<dbReference type="HAMAP" id="MF_00087">
    <property type="entry name" value="Glu_tRNA_reductase"/>
    <property type="match status" value="1"/>
</dbReference>
<feature type="site" description="Important for activity" evidence="12">
    <location>
        <position position="99"/>
    </location>
</feature>
<evidence type="ECO:0000256" key="2">
    <source>
        <dbReference type="ARBA" id="ARBA00005059"/>
    </source>
</evidence>
<dbReference type="HAMAP" id="MF_00260">
    <property type="entry name" value="Porphobil_deam"/>
    <property type="match status" value="1"/>
</dbReference>
<keyword evidence="6 13" id="KW-0808">Transferase</keyword>
<dbReference type="Pfam" id="PF03900">
    <property type="entry name" value="Porphobil_deamC"/>
    <property type="match status" value="1"/>
</dbReference>
<dbReference type="InterPro" id="IPR022417">
    <property type="entry name" value="Porphobilin_deaminase_N"/>
</dbReference>
<dbReference type="Proteomes" id="UP000005714">
    <property type="component" value="Unassembled WGS sequence"/>
</dbReference>
<evidence type="ECO:0000256" key="5">
    <source>
        <dbReference type="ARBA" id="ARBA00011245"/>
    </source>
</evidence>
<comment type="subunit">
    <text evidence="12">Homodimer.</text>
</comment>
<comment type="miscellaneous">
    <text evidence="12">During catalysis, the active site Cys acts as a nucleophile attacking the alpha-carbonyl group of tRNA-bound glutamate with the formation of a thioester intermediate between enzyme and glutamate, and the concomitant release of tRNA(Glu). The thioester intermediate is finally reduced by direct hydride transfer from NADPH, to form the product GSA.</text>
</comment>